<evidence type="ECO:0000256" key="1">
    <source>
        <dbReference type="SAM" id="Phobius"/>
    </source>
</evidence>
<evidence type="ECO:0000313" key="2">
    <source>
        <dbReference type="EMBL" id="QEX17260.1"/>
    </source>
</evidence>
<sequence>MRDSELLFPGLIALLLLVALTLDALVYHHGLRVLGFPAALAVATVGLCVLRLAERLRERGRAVRAGPADSSVEPASAVPVGPALRAMLGLIAAVPLVWLFGFAIGLPLYVGGYVKWRGAPWWVALLCAALALAAALGFIELLGMPQPRGPLVWP</sequence>
<keyword evidence="1" id="KW-0472">Membrane</keyword>
<dbReference type="AlphaFoldDB" id="A0A5J6MM15"/>
<feature type="transmembrane region" description="Helical" evidence="1">
    <location>
        <begin position="34"/>
        <end position="53"/>
    </location>
</feature>
<feature type="transmembrane region" description="Helical" evidence="1">
    <location>
        <begin position="86"/>
        <end position="109"/>
    </location>
</feature>
<organism evidence="2 3">
    <name type="scientific">Hypericibacter terrae</name>
    <dbReference type="NCBI Taxonomy" id="2602015"/>
    <lineage>
        <taxon>Bacteria</taxon>
        <taxon>Pseudomonadati</taxon>
        <taxon>Pseudomonadota</taxon>
        <taxon>Alphaproteobacteria</taxon>
        <taxon>Rhodospirillales</taxon>
        <taxon>Dongiaceae</taxon>
        <taxon>Hypericibacter</taxon>
    </lineage>
</organism>
<proteinExistence type="predicted"/>
<protein>
    <recommendedName>
        <fullName evidence="4">Tripartite tricarboxylate transporter TctB family protein</fullName>
    </recommendedName>
</protein>
<keyword evidence="1" id="KW-1133">Transmembrane helix</keyword>
<dbReference type="KEGG" id="htq:FRZ44_25560"/>
<evidence type="ECO:0008006" key="4">
    <source>
        <dbReference type="Google" id="ProtNLM"/>
    </source>
</evidence>
<name>A0A5J6MM15_9PROT</name>
<dbReference type="EMBL" id="CP042906">
    <property type="protein sequence ID" value="QEX17260.1"/>
    <property type="molecule type" value="Genomic_DNA"/>
</dbReference>
<reference evidence="2 3" key="1">
    <citation type="submission" date="2019-08" db="EMBL/GenBank/DDBJ databases">
        <title>Hyperibacter terrae gen. nov., sp. nov. and Hyperibacter viscosus sp. nov., two new members in the family Rhodospirillaceae isolated from the rhizosphere of Hypericum perforatum.</title>
        <authorList>
            <person name="Noviana Z."/>
        </authorList>
    </citation>
    <scope>NUCLEOTIDE SEQUENCE [LARGE SCALE GENOMIC DNA]</scope>
    <source>
        <strain evidence="2 3">R5913</strain>
    </source>
</reference>
<feature type="transmembrane region" description="Helical" evidence="1">
    <location>
        <begin position="121"/>
        <end position="142"/>
    </location>
</feature>
<evidence type="ECO:0000313" key="3">
    <source>
        <dbReference type="Proteomes" id="UP000326202"/>
    </source>
</evidence>
<keyword evidence="1" id="KW-0812">Transmembrane</keyword>
<accession>A0A5J6MM15</accession>
<dbReference type="Proteomes" id="UP000326202">
    <property type="component" value="Chromosome"/>
</dbReference>
<keyword evidence="3" id="KW-1185">Reference proteome</keyword>
<gene>
    <name evidence="2" type="ORF">FRZ44_25560</name>
</gene>